<dbReference type="SUPFAM" id="SSF51045">
    <property type="entry name" value="WW domain"/>
    <property type="match status" value="1"/>
</dbReference>
<evidence type="ECO:0000313" key="4">
    <source>
        <dbReference type="Proteomes" id="UP000320333"/>
    </source>
</evidence>
<dbReference type="Gene3D" id="2.20.70.10">
    <property type="match status" value="1"/>
</dbReference>
<dbReference type="EMBL" id="QEAP01000136">
    <property type="protein sequence ID" value="TPX74246.1"/>
    <property type="molecule type" value="Genomic_DNA"/>
</dbReference>
<gene>
    <name evidence="3" type="ORF">CcCBS67573_g04496</name>
</gene>
<name>A0A507FG49_9FUNG</name>
<reference evidence="3 4" key="1">
    <citation type="journal article" date="2019" name="Sci. Rep.">
        <title>Comparative genomics of chytrid fungi reveal insights into the obligate biotrophic and pathogenic lifestyle of Synchytrium endobioticum.</title>
        <authorList>
            <person name="van de Vossenberg B.T.L.H."/>
            <person name="Warris S."/>
            <person name="Nguyen H.D.T."/>
            <person name="van Gent-Pelzer M.P.E."/>
            <person name="Joly D.L."/>
            <person name="van de Geest H.C."/>
            <person name="Bonants P.J.M."/>
            <person name="Smith D.S."/>
            <person name="Levesque C.A."/>
            <person name="van der Lee T.A.J."/>
        </authorList>
    </citation>
    <scope>NUCLEOTIDE SEQUENCE [LARGE SCALE GENOMIC DNA]</scope>
    <source>
        <strain evidence="3 4">CBS 675.73</strain>
    </source>
</reference>
<keyword evidence="4" id="KW-1185">Reference proteome</keyword>
<comment type="caution">
    <text evidence="3">The sequence shown here is derived from an EMBL/GenBank/DDBJ whole genome shotgun (WGS) entry which is preliminary data.</text>
</comment>
<dbReference type="STRING" id="246404.A0A507FG49"/>
<protein>
    <recommendedName>
        <fullName evidence="2">WW domain-containing protein</fullName>
    </recommendedName>
</protein>
<dbReference type="InterPro" id="IPR036020">
    <property type="entry name" value="WW_dom_sf"/>
</dbReference>
<dbReference type="Proteomes" id="UP000320333">
    <property type="component" value="Unassembled WGS sequence"/>
</dbReference>
<evidence type="ECO:0000313" key="3">
    <source>
        <dbReference type="EMBL" id="TPX74246.1"/>
    </source>
</evidence>
<feature type="transmembrane region" description="Helical" evidence="1">
    <location>
        <begin position="140"/>
        <end position="161"/>
    </location>
</feature>
<dbReference type="AlphaFoldDB" id="A0A507FG49"/>
<organism evidence="3 4">
    <name type="scientific">Chytriomyces confervae</name>
    <dbReference type="NCBI Taxonomy" id="246404"/>
    <lineage>
        <taxon>Eukaryota</taxon>
        <taxon>Fungi</taxon>
        <taxon>Fungi incertae sedis</taxon>
        <taxon>Chytridiomycota</taxon>
        <taxon>Chytridiomycota incertae sedis</taxon>
        <taxon>Chytridiomycetes</taxon>
        <taxon>Chytridiales</taxon>
        <taxon>Chytriomycetaceae</taxon>
        <taxon>Chytriomyces</taxon>
    </lineage>
</organism>
<keyword evidence="1" id="KW-0472">Membrane</keyword>
<keyword evidence="1" id="KW-0812">Transmembrane</keyword>
<evidence type="ECO:0000256" key="1">
    <source>
        <dbReference type="SAM" id="Phobius"/>
    </source>
</evidence>
<dbReference type="InterPro" id="IPR001202">
    <property type="entry name" value="WW_dom"/>
</dbReference>
<accession>A0A507FG49</accession>
<evidence type="ECO:0000259" key="2">
    <source>
        <dbReference type="PROSITE" id="PS50020"/>
    </source>
</evidence>
<dbReference type="SMART" id="SM00456">
    <property type="entry name" value="WW"/>
    <property type="match status" value="1"/>
</dbReference>
<proteinExistence type="predicted"/>
<sequence>MSNRQQFQSLQAQRPLPNGWRAEWSSNHNCFYFVDPSGACTWHDPRDSPPIQAAASAASVASKPMSQLHDKQIDQVRRPNSAATTPAAFQTASHAAPSRNSAAVINSIHRPLNAQTAPARQRTLKKKYCGCFSTRSSCCIFWSVFTFILLAGIAVAGFFLWPRSPTVTISEPYIPSTVAPIQIAGSSLASASASNPATIILNMAVDVTVFSPNYIDIFVSKISFQGQLINPLTNTNIDSAPVNGIATNVNFRSKKTTAFTLMFTVTHPISSGAALQILTGTDEVIHTVVNQCSSSNGKLPMAYNIQLSISAISWTGFKPMSSGKASIPCPASATELINLLT</sequence>
<keyword evidence="1" id="KW-1133">Transmembrane helix</keyword>
<dbReference type="PROSITE" id="PS50020">
    <property type="entry name" value="WW_DOMAIN_2"/>
    <property type="match status" value="1"/>
</dbReference>
<dbReference type="OrthoDB" id="20273at2759"/>
<feature type="domain" description="WW" evidence="2">
    <location>
        <begin position="14"/>
        <end position="47"/>
    </location>
</feature>